<evidence type="ECO:0000313" key="2">
    <source>
        <dbReference type="Proteomes" id="UP000887013"/>
    </source>
</evidence>
<protein>
    <submittedName>
        <fullName evidence="1">Uncharacterized protein</fullName>
    </submittedName>
</protein>
<reference evidence="1" key="1">
    <citation type="submission" date="2020-08" db="EMBL/GenBank/DDBJ databases">
        <title>Multicomponent nature underlies the extraordinary mechanical properties of spider dragline silk.</title>
        <authorList>
            <person name="Kono N."/>
            <person name="Nakamura H."/>
            <person name="Mori M."/>
            <person name="Yoshida Y."/>
            <person name="Ohtoshi R."/>
            <person name="Malay A.D."/>
            <person name="Moran D.A.P."/>
            <person name="Tomita M."/>
            <person name="Numata K."/>
            <person name="Arakawa K."/>
        </authorList>
    </citation>
    <scope>NUCLEOTIDE SEQUENCE</scope>
</reference>
<gene>
    <name evidence="1" type="ORF">NPIL_263331</name>
</gene>
<name>A0A8X6QYN1_NEPPI</name>
<dbReference type="Proteomes" id="UP000887013">
    <property type="component" value="Unassembled WGS sequence"/>
</dbReference>
<accession>A0A8X6QYN1</accession>
<dbReference type="AlphaFoldDB" id="A0A8X6QYN1"/>
<comment type="caution">
    <text evidence="1">The sequence shown here is derived from an EMBL/GenBank/DDBJ whole genome shotgun (WGS) entry which is preliminary data.</text>
</comment>
<sequence length="116" mass="13437">MRIVVLVQFADRKTICYPDKVDIQTKVEKMHPIVGPTVDCIFRVTEIYILTVLVVFIAQFQKLSDRLNNWNQVAIQPCKSHEVFIGILSEGNVLNYLCLMYDREVLICSLQAEYKV</sequence>
<dbReference type="EMBL" id="BMAW01039303">
    <property type="protein sequence ID" value="GFU55327.1"/>
    <property type="molecule type" value="Genomic_DNA"/>
</dbReference>
<proteinExistence type="predicted"/>
<dbReference type="OrthoDB" id="10516782at2759"/>
<organism evidence="1 2">
    <name type="scientific">Nephila pilipes</name>
    <name type="common">Giant wood spider</name>
    <name type="synonym">Nephila maculata</name>
    <dbReference type="NCBI Taxonomy" id="299642"/>
    <lineage>
        <taxon>Eukaryota</taxon>
        <taxon>Metazoa</taxon>
        <taxon>Ecdysozoa</taxon>
        <taxon>Arthropoda</taxon>
        <taxon>Chelicerata</taxon>
        <taxon>Arachnida</taxon>
        <taxon>Araneae</taxon>
        <taxon>Araneomorphae</taxon>
        <taxon>Entelegynae</taxon>
        <taxon>Araneoidea</taxon>
        <taxon>Nephilidae</taxon>
        <taxon>Nephila</taxon>
    </lineage>
</organism>
<keyword evidence="2" id="KW-1185">Reference proteome</keyword>
<evidence type="ECO:0000313" key="1">
    <source>
        <dbReference type="EMBL" id="GFU55327.1"/>
    </source>
</evidence>